<dbReference type="OrthoDB" id="1657402at2759"/>
<dbReference type="AlphaFoldDB" id="A0A834TRC8"/>
<reference evidence="2" key="1">
    <citation type="submission" date="2020-09" db="EMBL/GenBank/DDBJ databases">
        <title>Genome-Enabled Discovery of Anthraquinone Biosynthesis in Senna tora.</title>
        <authorList>
            <person name="Kang S.-H."/>
            <person name="Pandey R.P."/>
            <person name="Lee C.-M."/>
            <person name="Sim J.-S."/>
            <person name="Jeong J.-T."/>
            <person name="Choi B.-S."/>
            <person name="Jung M."/>
            <person name="Ginzburg D."/>
            <person name="Zhao K."/>
            <person name="Won S.Y."/>
            <person name="Oh T.-J."/>
            <person name="Yu Y."/>
            <person name="Kim N.-H."/>
            <person name="Lee O.R."/>
            <person name="Lee T.-H."/>
            <person name="Bashyal P."/>
            <person name="Kim T.-S."/>
            <person name="Lee W.-H."/>
            <person name="Kawkins C."/>
            <person name="Kim C.-K."/>
            <person name="Kim J.S."/>
            <person name="Ahn B.O."/>
            <person name="Rhee S.Y."/>
            <person name="Sohng J.K."/>
        </authorList>
    </citation>
    <scope>NUCLEOTIDE SEQUENCE</scope>
    <source>
        <tissue evidence="2">Leaf</tissue>
    </source>
</reference>
<dbReference type="Proteomes" id="UP000634136">
    <property type="component" value="Unassembled WGS sequence"/>
</dbReference>
<gene>
    <name evidence="2" type="ORF">G2W53_017478</name>
</gene>
<evidence type="ECO:0000256" key="1">
    <source>
        <dbReference type="SAM" id="Phobius"/>
    </source>
</evidence>
<sequence length="245" mass="27522">MGLELRACHEKHNKISSITRREVSKSQDATAGIMLGNIQTGRHIWSRANGIDLHTETNWLKLANMLPLLSELHLSSYHCLQCLYAVALTLIIAPPYKEVHSWNSYCDGIGDTDYSFISEWNLGGFPAWLLAMNPSLNLRSFDLSFLQLVGGHINMTNGVDLSFGLAHYGSSEFELMVEALLMSICELKAFAFEVTLPIVAYNVQIYALWGGGYYPITNFTLQLSRANSVVILLTYLAYIFFQLKE</sequence>
<protein>
    <submittedName>
        <fullName evidence="2">Beta-galactosidase 17-like</fullName>
    </submittedName>
</protein>
<dbReference type="EMBL" id="JAAIUW010000006">
    <property type="protein sequence ID" value="KAF7826314.1"/>
    <property type="molecule type" value="Genomic_DNA"/>
</dbReference>
<keyword evidence="3" id="KW-1185">Reference proteome</keyword>
<feature type="transmembrane region" description="Helical" evidence="1">
    <location>
        <begin position="190"/>
        <end position="209"/>
    </location>
</feature>
<name>A0A834TRC8_9FABA</name>
<feature type="transmembrane region" description="Helical" evidence="1">
    <location>
        <begin position="221"/>
        <end position="241"/>
    </location>
</feature>
<evidence type="ECO:0000313" key="2">
    <source>
        <dbReference type="EMBL" id="KAF7826314.1"/>
    </source>
</evidence>
<comment type="caution">
    <text evidence="2">The sequence shown here is derived from an EMBL/GenBank/DDBJ whole genome shotgun (WGS) entry which is preliminary data.</text>
</comment>
<organism evidence="2 3">
    <name type="scientific">Senna tora</name>
    <dbReference type="NCBI Taxonomy" id="362788"/>
    <lineage>
        <taxon>Eukaryota</taxon>
        <taxon>Viridiplantae</taxon>
        <taxon>Streptophyta</taxon>
        <taxon>Embryophyta</taxon>
        <taxon>Tracheophyta</taxon>
        <taxon>Spermatophyta</taxon>
        <taxon>Magnoliopsida</taxon>
        <taxon>eudicotyledons</taxon>
        <taxon>Gunneridae</taxon>
        <taxon>Pentapetalae</taxon>
        <taxon>rosids</taxon>
        <taxon>fabids</taxon>
        <taxon>Fabales</taxon>
        <taxon>Fabaceae</taxon>
        <taxon>Caesalpinioideae</taxon>
        <taxon>Cassia clade</taxon>
        <taxon>Senna</taxon>
    </lineage>
</organism>
<evidence type="ECO:0000313" key="3">
    <source>
        <dbReference type="Proteomes" id="UP000634136"/>
    </source>
</evidence>
<proteinExistence type="predicted"/>
<accession>A0A834TRC8</accession>
<keyword evidence="1" id="KW-0472">Membrane</keyword>
<keyword evidence="1" id="KW-0812">Transmembrane</keyword>
<keyword evidence="1" id="KW-1133">Transmembrane helix</keyword>